<evidence type="ECO:0000259" key="5">
    <source>
        <dbReference type="Pfam" id="PF13439"/>
    </source>
</evidence>
<dbReference type="InterPro" id="IPR001296">
    <property type="entry name" value="Glyco_trans_1"/>
</dbReference>
<dbReference type="PANTHER" id="PTHR12526">
    <property type="entry name" value="GLYCOSYLTRANSFERASE"/>
    <property type="match status" value="1"/>
</dbReference>
<dbReference type="InterPro" id="IPR028098">
    <property type="entry name" value="Glyco_trans_4-like_N"/>
</dbReference>
<evidence type="ECO:0000256" key="1">
    <source>
        <dbReference type="ARBA" id="ARBA00009481"/>
    </source>
</evidence>
<organism evidence="7">
    <name type="scientific">Tolypothrix bouteillei VB521301</name>
    <dbReference type="NCBI Taxonomy" id="1479485"/>
    <lineage>
        <taxon>Bacteria</taxon>
        <taxon>Bacillati</taxon>
        <taxon>Cyanobacteriota</taxon>
        <taxon>Cyanophyceae</taxon>
        <taxon>Nostocales</taxon>
        <taxon>Tolypothrichaceae</taxon>
        <taxon>Tolypothrix</taxon>
    </lineage>
</organism>
<dbReference type="AlphaFoldDB" id="A0A0C1RAV3"/>
<dbReference type="RefSeq" id="WP_038084263.1">
    <property type="nucleotide sequence ID" value="NZ_JHEG04000001.1"/>
</dbReference>
<keyword evidence="2" id="KW-0328">Glycosyltransferase</keyword>
<dbReference type="Gene3D" id="3.40.50.2000">
    <property type="entry name" value="Glycogen Phosphorylase B"/>
    <property type="match status" value="2"/>
</dbReference>
<keyword evidence="3 7" id="KW-0808">Transferase</keyword>
<sequence>MKIAFIVGEFPVLSETFILNQITGLISRGHEVHIYGSRPDDLSKMHPDVEKYQLLERTHYVPTIPTNYLWRVLKGIGLIITNLHKSPLVLLRSLNFFKYEKYAISLRLLYSVIPLLQSTHYDIIHGQFGMHGIEGQIFRDIGAIKGKLIASFRGYDISYYVQECGQDVYNELFVKGDFFLANCEFFRQKAITLGCDRDKIVVLRSGIDCSRFQFKVRRPHPNDKIRIVTVGRLVEKKGIEYGIRALAKVANVHPDVEYNVIGDGYLKEELHLLIEELKITDKVKLLGWKNQQEIIEILDNSHLFIAPSVTAQNGNQDAPVNTLKEAMAMGLPVIGTLHGGIPELVQDGVSGFLVPERDSDTIAEKLIYLIECPDIWEQMGRAGRTCVEENYDINKLNEKLVNIYQLVALTPPQLGQKEFSAVVANRNYINP</sequence>
<protein>
    <submittedName>
        <fullName evidence="6 7">Glycosyltransferase</fullName>
    </submittedName>
</protein>
<dbReference type="STRING" id="1479485.DA73_0234430"/>
<evidence type="ECO:0000259" key="4">
    <source>
        <dbReference type="Pfam" id="PF00534"/>
    </source>
</evidence>
<feature type="domain" description="Glycosyltransferase subfamily 4-like N-terminal" evidence="5">
    <location>
        <begin position="15"/>
        <end position="211"/>
    </location>
</feature>
<feature type="domain" description="Glycosyl transferase family 1" evidence="4">
    <location>
        <begin position="215"/>
        <end position="384"/>
    </location>
</feature>
<dbReference type="Pfam" id="PF13439">
    <property type="entry name" value="Glyco_transf_4"/>
    <property type="match status" value="1"/>
</dbReference>
<evidence type="ECO:0000313" key="7">
    <source>
        <dbReference type="EMBL" id="KIE09430.1"/>
    </source>
</evidence>
<reference evidence="6" key="2">
    <citation type="submission" date="2019-11" db="EMBL/GenBank/DDBJ databases">
        <title>Improved Assembly of Tolypothrix boutellei genome.</title>
        <authorList>
            <person name="Sarangi A.N."/>
            <person name="Mukherjee M."/>
            <person name="Ghosh S."/>
            <person name="Singh D."/>
            <person name="Das A."/>
            <person name="Kant S."/>
            <person name="Prusty A."/>
            <person name="Tripathy S."/>
        </authorList>
    </citation>
    <scope>NUCLEOTIDE SEQUENCE</scope>
    <source>
        <strain evidence="6">VB521301</strain>
    </source>
</reference>
<accession>A0A0C1RAV3</accession>
<comment type="caution">
    <text evidence="7">The sequence shown here is derived from an EMBL/GenBank/DDBJ whole genome shotgun (WGS) entry which is preliminary data.</text>
</comment>
<dbReference type="PANTHER" id="PTHR12526:SF640">
    <property type="entry name" value="COLANIC ACID BIOSYNTHESIS GLYCOSYLTRANSFERASE WCAL-RELATED"/>
    <property type="match status" value="1"/>
</dbReference>
<dbReference type="OrthoDB" id="73743at2"/>
<evidence type="ECO:0000256" key="3">
    <source>
        <dbReference type="ARBA" id="ARBA00022679"/>
    </source>
</evidence>
<comment type="similarity">
    <text evidence="1">Belongs to the glycosyltransferase group 1 family. Glycosyltransferase 4 subfamily.</text>
</comment>
<evidence type="ECO:0000256" key="2">
    <source>
        <dbReference type="ARBA" id="ARBA00022676"/>
    </source>
</evidence>
<dbReference type="GO" id="GO:0016757">
    <property type="term" value="F:glycosyltransferase activity"/>
    <property type="evidence" value="ECO:0007669"/>
    <property type="project" value="UniProtKB-KW"/>
</dbReference>
<evidence type="ECO:0000313" key="8">
    <source>
        <dbReference type="Proteomes" id="UP000029738"/>
    </source>
</evidence>
<proteinExistence type="inferred from homology"/>
<gene>
    <name evidence="7" type="ORF">DA73_0234430</name>
    <name evidence="6" type="ORF">DA73_0400004480</name>
</gene>
<dbReference type="Proteomes" id="UP000029738">
    <property type="component" value="Unassembled WGS sequence"/>
</dbReference>
<reference evidence="7" key="1">
    <citation type="journal article" date="2015" name="Genome Announc.">
        <title>Draft Genome Sequence of Tolypothrix boutellei Strain VB521301.</title>
        <authorList>
            <person name="Chandrababunaidu M.M."/>
            <person name="Singh D."/>
            <person name="Sen D."/>
            <person name="Bhan S."/>
            <person name="Das S."/>
            <person name="Gupta A."/>
            <person name="Adhikary S.P."/>
            <person name="Tripathy S."/>
        </authorList>
    </citation>
    <scope>NUCLEOTIDE SEQUENCE</scope>
    <source>
        <strain evidence="7">VB521301</strain>
    </source>
</reference>
<keyword evidence="8" id="KW-1185">Reference proteome</keyword>
<dbReference type="EMBL" id="JHEG04000001">
    <property type="protein sequence ID" value="KAF3884789.1"/>
    <property type="molecule type" value="Genomic_DNA"/>
</dbReference>
<dbReference type="EMBL" id="JHEG02000058">
    <property type="protein sequence ID" value="KIE09430.1"/>
    <property type="molecule type" value="Genomic_DNA"/>
</dbReference>
<dbReference type="Pfam" id="PF00534">
    <property type="entry name" value="Glycos_transf_1"/>
    <property type="match status" value="1"/>
</dbReference>
<dbReference type="SUPFAM" id="SSF53756">
    <property type="entry name" value="UDP-Glycosyltransferase/glycogen phosphorylase"/>
    <property type="match status" value="1"/>
</dbReference>
<evidence type="ECO:0000313" key="6">
    <source>
        <dbReference type="EMBL" id="KAF3884789.1"/>
    </source>
</evidence>
<name>A0A0C1RAV3_9CYAN</name>